<dbReference type="RefSeq" id="WP_092548301.1">
    <property type="nucleotide sequence ID" value="NZ_CAWRBG010000053.1"/>
</dbReference>
<keyword evidence="9" id="KW-0732">Signal</keyword>
<dbReference type="PROSITE" id="PS51257">
    <property type="entry name" value="PROKAR_LIPOPROTEIN"/>
    <property type="match status" value="1"/>
</dbReference>
<evidence type="ECO:0000256" key="8">
    <source>
        <dbReference type="ARBA" id="ARBA00022692"/>
    </source>
</evidence>
<gene>
    <name evidence="22" type="ORF">SAMN05421784_10464</name>
</gene>
<dbReference type="PANTHER" id="PTHR22888:SF18">
    <property type="entry name" value="CYTOCHROME BO(3) UBIQUINOL OXIDASE SUBUNIT 2"/>
    <property type="match status" value="1"/>
</dbReference>
<dbReference type="InterPro" id="IPR006333">
    <property type="entry name" value="Cyt_o_ubiquinol_oxidase_su2"/>
</dbReference>
<dbReference type="NCBIfam" id="NF007816">
    <property type="entry name" value="PRK10525.1"/>
    <property type="match status" value="1"/>
</dbReference>
<evidence type="ECO:0000256" key="17">
    <source>
        <dbReference type="PIRNR" id="PIRNR000292"/>
    </source>
</evidence>
<evidence type="ECO:0000259" key="20">
    <source>
        <dbReference type="PROSITE" id="PS50857"/>
    </source>
</evidence>
<dbReference type="PIRSF" id="PIRSF000292">
    <property type="entry name" value="Ubi_od_II"/>
    <property type="match status" value="1"/>
</dbReference>
<evidence type="ECO:0000256" key="18">
    <source>
        <dbReference type="SAM" id="MobiDB-lite"/>
    </source>
</evidence>
<dbReference type="Pfam" id="PF00116">
    <property type="entry name" value="COX2"/>
    <property type="match status" value="1"/>
</dbReference>
<organism evidence="22 23">
    <name type="scientific">Xenorhabdus koppenhoeferi</name>
    <dbReference type="NCBI Taxonomy" id="351659"/>
    <lineage>
        <taxon>Bacteria</taxon>
        <taxon>Pseudomonadati</taxon>
        <taxon>Pseudomonadota</taxon>
        <taxon>Gammaproteobacteria</taxon>
        <taxon>Enterobacterales</taxon>
        <taxon>Morganellaceae</taxon>
        <taxon>Xenorhabdus</taxon>
    </lineage>
</organism>
<dbReference type="PROSITE" id="PS50857">
    <property type="entry name" value="COX2_CUA"/>
    <property type="match status" value="1"/>
</dbReference>
<evidence type="ECO:0000313" key="22">
    <source>
        <dbReference type="EMBL" id="SFU36268.1"/>
    </source>
</evidence>
<dbReference type="InterPro" id="IPR045187">
    <property type="entry name" value="CcO_II"/>
</dbReference>
<dbReference type="GO" id="GO:0004129">
    <property type="term" value="F:cytochrome-c oxidase activity"/>
    <property type="evidence" value="ECO:0007669"/>
    <property type="project" value="UniProtKB-UniRule"/>
</dbReference>
<dbReference type="InterPro" id="IPR011759">
    <property type="entry name" value="Cyt_c_oxidase_su2_TM_dom"/>
</dbReference>
<comment type="function">
    <text evidence="16">Cytochrome bo(3) ubiquinol terminal oxidase is the component of the aerobic respiratory chain of E.coli that predominates when cells are grown at high aeration. Has proton pump activity across the membrane in addition to electron transfer, pumping 2 protons/electron.</text>
</comment>
<dbReference type="STRING" id="351659.SAMN05421784_10464"/>
<evidence type="ECO:0000256" key="13">
    <source>
        <dbReference type="ARBA" id="ARBA00023136"/>
    </source>
</evidence>
<dbReference type="GO" id="GO:0005886">
    <property type="term" value="C:plasma membrane"/>
    <property type="evidence" value="ECO:0007669"/>
    <property type="project" value="UniProtKB-SubCell"/>
</dbReference>
<evidence type="ECO:0000256" key="11">
    <source>
        <dbReference type="ARBA" id="ARBA00022989"/>
    </source>
</evidence>
<accession>A0A1I7FJD9</accession>
<comment type="subunit">
    <text evidence="3">Heterooctamer of two A chains, two B chains, two C chains and two D chains.</text>
</comment>
<keyword evidence="13 17" id="KW-0472">Membrane</keyword>
<dbReference type="CDD" id="cd04212">
    <property type="entry name" value="CuRO_UO_II"/>
    <property type="match status" value="1"/>
</dbReference>
<keyword evidence="14" id="KW-0564">Palmitate</keyword>
<comment type="subcellular location">
    <subcellularLocation>
        <location evidence="1">Cell inner membrane</location>
        <topology evidence="1">Multi-pass membrane protein</topology>
    </subcellularLocation>
    <subcellularLocation>
        <location evidence="17">Cell membrane</location>
    </subcellularLocation>
</comment>
<dbReference type="NCBIfam" id="TIGR01433">
    <property type="entry name" value="CyoA"/>
    <property type="match status" value="1"/>
</dbReference>
<feature type="domain" description="Cytochrome oxidase subunit II copper A binding" evidence="20">
    <location>
        <begin position="124"/>
        <end position="237"/>
    </location>
</feature>
<keyword evidence="7 17" id="KW-0679">Respiratory chain</keyword>
<dbReference type="Gene3D" id="1.10.287.90">
    <property type="match status" value="1"/>
</dbReference>
<evidence type="ECO:0000256" key="3">
    <source>
        <dbReference type="ARBA" id="ARBA00011700"/>
    </source>
</evidence>
<dbReference type="SUPFAM" id="SSF49503">
    <property type="entry name" value="Cupredoxins"/>
    <property type="match status" value="1"/>
</dbReference>
<evidence type="ECO:0000256" key="16">
    <source>
        <dbReference type="ARBA" id="ARBA00025694"/>
    </source>
</evidence>
<dbReference type="OrthoDB" id="9783445at2"/>
<reference evidence="23" key="1">
    <citation type="submission" date="2016-10" db="EMBL/GenBank/DDBJ databases">
        <authorList>
            <person name="Varghese N."/>
            <person name="Submissions S."/>
        </authorList>
    </citation>
    <scope>NUCLEOTIDE SEQUENCE [LARGE SCALE GENOMIC DNA]</scope>
    <source>
        <strain evidence="23">DSM 18168</strain>
    </source>
</reference>
<dbReference type="InterPro" id="IPR036257">
    <property type="entry name" value="Cyt_c_oxidase_su2_TM_sf"/>
</dbReference>
<proteinExistence type="inferred from homology"/>
<comment type="similarity">
    <text evidence="2 17">Belongs to the cytochrome c oxidase subunit 2 family.</text>
</comment>
<feature type="transmembrane region" description="Helical" evidence="19">
    <location>
        <begin position="88"/>
        <end position="108"/>
    </location>
</feature>
<keyword evidence="11 19" id="KW-1133">Transmembrane helix</keyword>
<dbReference type="FunFam" id="1.10.287.90:FF:000002">
    <property type="entry name" value="Ubiquinol oxidase subunit 2"/>
    <property type="match status" value="1"/>
</dbReference>
<dbReference type="GO" id="GO:0005507">
    <property type="term" value="F:copper ion binding"/>
    <property type="evidence" value="ECO:0007669"/>
    <property type="project" value="InterPro"/>
</dbReference>
<dbReference type="SUPFAM" id="SSF81464">
    <property type="entry name" value="Cytochrome c oxidase subunit II-like, transmembrane region"/>
    <property type="match status" value="1"/>
</dbReference>
<dbReference type="GO" id="GO:0009486">
    <property type="term" value="F:cytochrome bo3 ubiquinol oxidase activity"/>
    <property type="evidence" value="ECO:0007669"/>
    <property type="project" value="InterPro"/>
</dbReference>
<evidence type="ECO:0000256" key="12">
    <source>
        <dbReference type="ARBA" id="ARBA00023002"/>
    </source>
</evidence>
<dbReference type="InterPro" id="IPR034227">
    <property type="entry name" value="CuRO_UO_II"/>
</dbReference>
<evidence type="ECO:0000256" key="15">
    <source>
        <dbReference type="ARBA" id="ARBA00023288"/>
    </source>
</evidence>
<dbReference type="PANTHER" id="PTHR22888">
    <property type="entry name" value="CYTOCHROME C OXIDASE, SUBUNIT II"/>
    <property type="match status" value="1"/>
</dbReference>
<sequence length="326" mass="36011">MRLMKYKKTIGLSSLLAAILMLSGCDMVLMNPKGAIGVEQKTLILTAFGLMLIVVIPAIVMAIIFAVRYREANKSATYRPNWAHSNKIELVVWTVPILIIITLATITWKTTHELDPYKPLDSDVKPVTIEVISLDWKWLFIYPEQGIATVNEIVFPKDVPINFKITSDSVMNSFFIPQLGGQIYAMAGMQTKLHLIANSTGKYDGFSASYSGHGFSGMKFTATAAEDRAGFEEWVQKVKASPKTLDTVQAFNELAKPSQNNPVEYFSSVKPKLFQETIAKFMGDMGHTGMFGMSDHGKSGHEKTEHGEAAGHNMNMSQPAHAGVEE</sequence>
<dbReference type="AlphaFoldDB" id="A0A1I7FJD9"/>
<dbReference type="GO" id="GO:0016682">
    <property type="term" value="F:oxidoreductase activity, acting on diphenols and related substances as donors, oxygen as acceptor"/>
    <property type="evidence" value="ECO:0007669"/>
    <property type="project" value="InterPro"/>
</dbReference>
<dbReference type="Pfam" id="PF06481">
    <property type="entry name" value="COX_ARM"/>
    <property type="match status" value="1"/>
</dbReference>
<dbReference type="Proteomes" id="UP000242496">
    <property type="component" value="Unassembled WGS sequence"/>
</dbReference>
<dbReference type="InterPro" id="IPR002429">
    <property type="entry name" value="CcO_II-like_C"/>
</dbReference>
<evidence type="ECO:0000256" key="1">
    <source>
        <dbReference type="ARBA" id="ARBA00004429"/>
    </source>
</evidence>
<dbReference type="InterPro" id="IPR008972">
    <property type="entry name" value="Cupredoxin"/>
</dbReference>
<dbReference type="InterPro" id="IPR010514">
    <property type="entry name" value="COX_ARM"/>
</dbReference>
<keyword evidence="23" id="KW-1185">Reference proteome</keyword>
<evidence type="ECO:0000259" key="21">
    <source>
        <dbReference type="PROSITE" id="PS50999"/>
    </source>
</evidence>
<keyword evidence="4 17" id="KW-0813">Transport</keyword>
<evidence type="ECO:0000256" key="5">
    <source>
        <dbReference type="ARBA" id="ARBA00022475"/>
    </source>
</evidence>
<name>A0A1I7FJD9_9GAMM</name>
<evidence type="ECO:0000256" key="10">
    <source>
        <dbReference type="ARBA" id="ARBA00022982"/>
    </source>
</evidence>
<dbReference type="PROSITE" id="PS50999">
    <property type="entry name" value="COX2_TM"/>
    <property type="match status" value="1"/>
</dbReference>
<feature type="domain" description="Cytochrome oxidase subunit II transmembrane region profile" evidence="21">
    <location>
        <begin position="21"/>
        <end position="118"/>
    </location>
</feature>
<feature type="region of interest" description="Disordered" evidence="18">
    <location>
        <begin position="296"/>
        <end position="326"/>
    </location>
</feature>
<dbReference type="FunFam" id="2.60.40.420:FF:000008">
    <property type="entry name" value="Ubiquinol oxidase subunit 2"/>
    <property type="match status" value="1"/>
</dbReference>
<feature type="transmembrane region" description="Helical" evidence="19">
    <location>
        <begin position="43"/>
        <end position="67"/>
    </location>
</feature>
<keyword evidence="5 17" id="KW-1003">Cell membrane</keyword>
<evidence type="ECO:0000256" key="7">
    <source>
        <dbReference type="ARBA" id="ARBA00022660"/>
    </source>
</evidence>
<feature type="compositionally biased region" description="Basic and acidic residues" evidence="18">
    <location>
        <begin position="296"/>
        <end position="309"/>
    </location>
</feature>
<evidence type="ECO:0000256" key="4">
    <source>
        <dbReference type="ARBA" id="ARBA00022448"/>
    </source>
</evidence>
<keyword evidence="8 19" id="KW-0812">Transmembrane</keyword>
<keyword evidence="12 17" id="KW-0560">Oxidoreductase</keyword>
<dbReference type="Gene3D" id="2.60.40.420">
    <property type="entry name" value="Cupredoxins - blue copper proteins"/>
    <property type="match status" value="1"/>
</dbReference>
<evidence type="ECO:0000256" key="6">
    <source>
        <dbReference type="ARBA" id="ARBA00022519"/>
    </source>
</evidence>
<evidence type="ECO:0000256" key="14">
    <source>
        <dbReference type="ARBA" id="ARBA00023139"/>
    </source>
</evidence>
<protein>
    <recommendedName>
        <fullName evidence="17">Ubiquinol oxidase subunit 2</fullName>
    </recommendedName>
</protein>
<evidence type="ECO:0000256" key="19">
    <source>
        <dbReference type="SAM" id="Phobius"/>
    </source>
</evidence>
<evidence type="ECO:0000313" key="23">
    <source>
        <dbReference type="Proteomes" id="UP000242496"/>
    </source>
</evidence>
<keyword evidence="15" id="KW-0449">Lipoprotein</keyword>
<evidence type="ECO:0000256" key="2">
    <source>
        <dbReference type="ARBA" id="ARBA00007866"/>
    </source>
</evidence>
<keyword evidence="10 17" id="KW-0249">Electron transport</keyword>
<dbReference type="EMBL" id="FPBJ01000004">
    <property type="protein sequence ID" value="SFU36268.1"/>
    <property type="molecule type" value="Genomic_DNA"/>
</dbReference>
<dbReference type="GO" id="GO:0042773">
    <property type="term" value="P:ATP synthesis coupled electron transport"/>
    <property type="evidence" value="ECO:0007669"/>
    <property type="project" value="TreeGrafter"/>
</dbReference>
<evidence type="ECO:0000256" key="9">
    <source>
        <dbReference type="ARBA" id="ARBA00022729"/>
    </source>
</evidence>
<keyword evidence="6" id="KW-0997">Cell inner membrane</keyword>